<keyword evidence="4" id="KW-1185">Reference proteome</keyword>
<organism evidence="3 4">
    <name type="scientific">Candidatus Clostridium stratigraminis</name>
    <dbReference type="NCBI Taxonomy" id="3381661"/>
    <lineage>
        <taxon>Bacteria</taxon>
        <taxon>Bacillati</taxon>
        <taxon>Bacillota</taxon>
        <taxon>Clostridia</taxon>
        <taxon>Eubacteriales</taxon>
        <taxon>Clostridiaceae</taxon>
        <taxon>Clostridium</taxon>
    </lineage>
</organism>
<dbReference type="Proteomes" id="UP001623591">
    <property type="component" value="Unassembled WGS sequence"/>
</dbReference>
<dbReference type="InterPro" id="IPR057682">
    <property type="entry name" value="DUF7922"/>
</dbReference>
<accession>A0ABW8T7D0</accession>
<reference evidence="3 4" key="1">
    <citation type="submission" date="2024-11" db="EMBL/GenBank/DDBJ databases">
        <authorList>
            <person name="Heng Y.C."/>
            <person name="Lim A.C.H."/>
            <person name="Lee J.K.Y."/>
            <person name="Kittelmann S."/>
        </authorList>
    </citation>
    <scope>NUCLEOTIDE SEQUENCE [LARGE SCALE GENOMIC DNA]</scope>
    <source>
        <strain evidence="3 4">WILCCON 0185</strain>
    </source>
</reference>
<feature type="domain" description="DUF7922" evidence="2">
    <location>
        <begin position="10"/>
        <end position="116"/>
    </location>
</feature>
<evidence type="ECO:0000313" key="4">
    <source>
        <dbReference type="Proteomes" id="UP001623591"/>
    </source>
</evidence>
<name>A0ABW8T7D0_9CLOT</name>
<dbReference type="Pfam" id="PF25538">
    <property type="entry name" value="DUF7922"/>
    <property type="match status" value="1"/>
</dbReference>
<proteinExistence type="predicted"/>
<dbReference type="RefSeq" id="WP_406769986.1">
    <property type="nucleotide sequence ID" value="NZ_JBJHZZ010000007.1"/>
</dbReference>
<comment type="caution">
    <text evidence="3">The sequence shown here is derived from an EMBL/GenBank/DDBJ whole genome shotgun (WGS) entry which is preliminary data.</text>
</comment>
<evidence type="ECO:0000259" key="2">
    <source>
        <dbReference type="Pfam" id="PF25538"/>
    </source>
</evidence>
<evidence type="ECO:0000313" key="3">
    <source>
        <dbReference type="EMBL" id="MFL0247535.1"/>
    </source>
</evidence>
<evidence type="ECO:0000256" key="1">
    <source>
        <dbReference type="SAM" id="Coils"/>
    </source>
</evidence>
<keyword evidence="1" id="KW-0175">Coiled coil</keyword>
<gene>
    <name evidence="3" type="ORF">ACJDUG_11195</name>
</gene>
<dbReference type="EMBL" id="JBJHZZ010000007">
    <property type="protein sequence ID" value="MFL0247535.1"/>
    <property type="molecule type" value="Genomic_DNA"/>
</dbReference>
<sequence>MTQKKSYSRYFIILQEDEKGYALGSDKLPSGYAKLEIKNDKCKISYYVQNLKKESTPYLMVLICNKKDVKKIIRIGEMNIDEYGRTEVFYEYPTDNVANSSIGVDKVVGAAIVRLMNTSLISVMSGFTSTDIPEWKNFEITEDENKKDEVLQEVRAEVKPIEPVEIIEPIERIEPVEPIEPVETLNQVEIEKERENIFEEYEKKIEEAKNNEEESLREILDSEEEINTLPEEQEEIDDDVINNAEEEYPLLNEDEYYNNEDLRHKTKNQKGYEDNYFSGEVGSFFRNLVSDFEELEGYFNEIKRCKWYKVPVNGPEDMHSCSDYSRHTIVYNPMTNYYPYIGKHKHYLMGYKFDKDNNMKYFIYGIPGTKARMDQPFGGKSGFVTWVPLVPHEENEDSMGYWLMFYDFNNSTIVIPIR</sequence>
<feature type="coiled-coil region" evidence="1">
    <location>
        <begin position="191"/>
        <end position="225"/>
    </location>
</feature>
<protein>
    <recommendedName>
        <fullName evidence="2">DUF7922 domain-containing protein</fullName>
    </recommendedName>
</protein>